<dbReference type="OMA" id="RATHQCA"/>
<dbReference type="InterPro" id="IPR011009">
    <property type="entry name" value="Kinase-like_dom_sf"/>
</dbReference>
<dbReference type="EMBL" id="KB467942">
    <property type="protein sequence ID" value="PCH37764.1"/>
    <property type="molecule type" value="Genomic_DNA"/>
</dbReference>
<dbReference type="PANTHER" id="PTHR44329">
    <property type="entry name" value="SERINE/THREONINE-PROTEIN KINASE TNNI3K-RELATED"/>
    <property type="match status" value="1"/>
</dbReference>
<dbReference type="PANTHER" id="PTHR44329:SF261">
    <property type="entry name" value="ZINC FINGER CONTAINING PROTEIN KINASE-RELATED"/>
    <property type="match status" value="1"/>
</dbReference>
<accession>A0A2H3JM95</accession>
<dbReference type="GO" id="GO:0004674">
    <property type="term" value="F:protein serine/threonine kinase activity"/>
    <property type="evidence" value="ECO:0007669"/>
    <property type="project" value="TreeGrafter"/>
</dbReference>
<dbReference type="Proteomes" id="UP000218811">
    <property type="component" value="Unassembled WGS sequence"/>
</dbReference>
<dbReference type="PROSITE" id="PS50011">
    <property type="entry name" value="PROTEIN_KINASE_DOM"/>
    <property type="match status" value="1"/>
</dbReference>
<dbReference type="Pfam" id="PF07714">
    <property type="entry name" value="PK_Tyr_Ser-Thr"/>
    <property type="match status" value="1"/>
</dbReference>
<dbReference type="PROSITE" id="PS00108">
    <property type="entry name" value="PROTEIN_KINASE_ST"/>
    <property type="match status" value="1"/>
</dbReference>
<keyword evidence="2" id="KW-0418">Kinase</keyword>
<dbReference type="Gene3D" id="1.10.510.10">
    <property type="entry name" value="Transferase(Phosphotransferase) domain 1"/>
    <property type="match status" value="1"/>
</dbReference>
<dbReference type="InterPro" id="IPR000719">
    <property type="entry name" value="Prot_kinase_dom"/>
</dbReference>
<organism evidence="2 3">
    <name type="scientific">Wolfiporia cocos (strain MD-104)</name>
    <name type="common">Brown rot fungus</name>
    <dbReference type="NCBI Taxonomy" id="742152"/>
    <lineage>
        <taxon>Eukaryota</taxon>
        <taxon>Fungi</taxon>
        <taxon>Dikarya</taxon>
        <taxon>Basidiomycota</taxon>
        <taxon>Agaricomycotina</taxon>
        <taxon>Agaricomycetes</taxon>
        <taxon>Polyporales</taxon>
        <taxon>Phaeolaceae</taxon>
        <taxon>Wolfiporia</taxon>
    </lineage>
</organism>
<dbReference type="AlphaFoldDB" id="A0A2H3JM95"/>
<keyword evidence="2" id="KW-0808">Transferase</keyword>
<dbReference type="OrthoDB" id="2791079at2759"/>
<dbReference type="SMART" id="SM00220">
    <property type="entry name" value="S_TKc"/>
    <property type="match status" value="1"/>
</dbReference>
<dbReference type="SUPFAM" id="SSF56112">
    <property type="entry name" value="Protein kinase-like (PK-like)"/>
    <property type="match status" value="1"/>
</dbReference>
<dbReference type="STRING" id="742152.A0A2H3JM95"/>
<feature type="domain" description="Protein kinase" evidence="1">
    <location>
        <begin position="93"/>
        <end position="363"/>
    </location>
</feature>
<keyword evidence="3" id="KW-1185">Reference proteome</keyword>
<evidence type="ECO:0000259" key="1">
    <source>
        <dbReference type="PROSITE" id="PS50011"/>
    </source>
</evidence>
<dbReference type="GO" id="GO:0005524">
    <property type="term" value="F:ATP binding"/>
    <property type="evidence" value="ECO:0007669"/>
    <property type="project" value="InterPro"/>
</dbReference>
<gene>
    <name evidence="2" type="ORF">WOLCODRAFT_95791</name>
</gene>
<dbReference type="InterPro" id="IPR051681">
    <property type="entry name" value="Ser/Thr_Kinases-Pseudokinases"/>
</dbReference>
<protein>
    <submittedName>
        <fullName evidence="2">Kinase-like protein</fullName>
    </submittedName>
</protein>
<dbReference type="InterPro" id="IPR001245">
    <property type="entry name" value="Ser-Thr/Tyr_kinase_cat_dom"/>
</dbReference>
<evidence type="ECO:0000313" key="2">
    <source>
        <dbReference type="EMBL" id="PCH37764.1"/>
    </source>
</evidence>
<sequence>MQSAESLIVQDFFEPGIGETLHAVRQLLSSTEHVETAMRLESASAMPLIELLDQVPVDLDDHLFLSAFHTLKKLCALHLYLPRSFMFTDDLRKMSDQAETSGAFADIWHGCYNGLNVAVKSIRIFNSIMVITYDPQGFCTEAVIWRHLSHPNVTPFLGINTTQFRLSMVCKWMPKGNIRSYIHAHPSADRPMLVMDVARGLEYLHSMGVVHGDMKGANILVNGEGRACLSDFGLAAVIYDDSTVNVATTASFATGTIRWMAPEILDPERAGIDVALALPESDVYSYAMVVWEIFTGRSPFDKQRLDAAVMYQILSGVRPEYTPEAIVLGLSEDMWQLIELCWHPDRSQRPNMYEVVSKLRTILRIPSTPASKHPRRRRELQNLHVAGAGQVSRTFVERAERDKVLRNSAAIITLLLCSSCLCTRATHQCAEYDVAASIKSFSEISKPLFLYL</sequence>
<reference evidence="2 3" key="1">
    <citation type="journal article" date="2012" name="Science">
        <title>The Paleozoic origin of enzymatic lignin decomposition reconstructed from 31 fungal genomes.</title>
        <authorList>
            <person name="Floudas D."/>
            <person name="Binder M."/>
            <person name="Riley R."/>
            <person name="Barry K."/>
            <person name="Blanchette R.A."/>
            <person name="Henrissat B."/>
            <person name="Martinez A.T."/>
            <person name="Otillar R."/>
            <person name="Spatafora J.W."/>
            <person name="Yadav J.S."/>
            <person name="Aerts A."/>
            <person name="Benoit I."/>
            <person name="Boyd A."/>
            <person name="Carlson A."/>
            <person name="Copeland A."/>
            <person name="Coutinho P.M."/>
            <person name="de Vries R.P."/>
            <person name="Ferreira P."/>
            <person name="Findley K."/>
            <person name="Foster B."/>
            <person name="Gaskell J."/>
            <person name="Glotzer D."/>
            <person name="Gorecki P."/>
            <person name="Heitman J."/>
            <person name="Hesse C."/>
            <person name="Hori C."/>
            <person name="Igarashi K."/>
            <person name="Jurgens J.A."/>
            <person name="Kallen N."/>
            <person name="Kersten P."/>
            <person name="Kohler A."/>
            <person name="Kuees U."/>
            <person name="Kumar T.K.A."/>
            <person name="Kuo A."/>
            <person name="LaButti K."/>
            <person name="Larrondo L.F."/>
            <person name="Lindquist E."/>
            <person name="Ling A."/>
            <person name="Lombard V."/>
            <person name="Lucas S."/>
            <person name="Lundell T."/>
            <person name="Martin R."/>
            <person name="McLaughlin D.J."/>
            <person name="Morgenstern I."/>
            <person name="Morin E."/>
            <person name="Murat C."/>
            <person name="Nagy L.G."/>
            <person name="Nolan M."/>
            <person name="Ohm R.A."/>
            <person name="Patyshakuliyeva A."/>
            <person name="Rokas A."/>
            <person name="Ruiz-Duenas F.J."/>
            <person name="Sabat G."/>
            <person name="Salamov A."/>
            <person name="Samejima M."/>
            <person name="Schmutz J."/>
            <person name="Slot J.C."/>
            <person name="St John F."/>
            <person name="Stenlid J."/>
            <person name="Sun H."/>
            <person name="Sun S."/>
            <person name="Syed K."/>
            <person name="Tsang A."/>
            <person name="Wiebenga A."/>
            <person name="Young D."/>
            <person name="Pisabarro A."/>
            <person name="Eastwood D.C."/>
            <person name="Martin F."/>
            <person name="Cullen D."/>
            <person name="Grigoriev I.V."/>
            <person name="Hibbett D.S."/>
        </authorList>
    </citation>
    <scope>NUCLEOTIDE SEQUENCE [LARGE SCALE GENOMIC DNA]</scope>
    <source>
        <strain evidence="2 3">MD-104</strain>
    </source>
</reference>
<proteinExistence type="predicted"/>
<evidence type="ECO:0000313" key="3">
    <source>
        <dbReference type="Proteomes" id="UP000218811"/>
    </source>
</evidence>
<name>A0A2H3JM95_WOLCO</name>
<dbReference type="InterPro" id="IPR008271">
    <property type="entry name" value="Ser/Thr_kinase_AS"/>
</dbReference>